<evidence type="ECO:0000313" key="5">
    <source>
        <dbReference type="Proteomes" id="UP000762676"/>
    </source>
</evidence>
<evidence type="ECO:0000256" key="2">
    <source>
        <dbReference type="ARBA" id="ARBA00023043"/>
    </source>
</evidence>
<sequence length="158" mass="17568">RLLSSTVKKKSEESLCWKGVDTGHKIRVELRHIDVNVREPDTGYTPLLLAVLHGSKDIAERLIFNCADVTAKDVKGNTGLHLAVFHGRLDVVELMLFNDAEINSQNEDGNTALHIACQAAVDQRVKIICKLIQSGANAWIVNKYSWMPLDVAAMHNRV</sequence>
<feature type="repeat" description="ANK" evidence="3">
    <location>
        <begin position="75"/>
        <end position="107"/>
    </location>
</feature>
<dbReference type="Gene3D" id="1.25.40.20">
    <property type="entry name" value="Ankyrin repeat-containing domain"/>
    <property type="match status" value="1"/>
</dbReference>
<evidence type="ECO:0000256" key="1">
    <source>
        <dbReference type="ARBA" id="ARBA00022737"/>
    </source>
</evidence>
<comment type="caution">
    <text evidence="4">The sequence shown here is derived from an EMBL/GenBank/DDBJ whole genome shotgun (WGS) entry which is preliminary data.</text>
</comment>
<dbReference type="Pfam" id="PF00023">
    <property type="entry name" value="Ank"/>
    <property type="match status" value="1"/>
</dbReference>
<protein>
    <submittedName>
        <fullName evidence="4">Ankyrin repeat protein</fullName>
    </submittedName>
</protein>
<reference evidence="4 5" key="1">
    <citation type="journal article" date="2021" name="Elife">
        <title>Chloroplast acquisition without the gene transfer in kleptoplastic sea slugs, Plakobranchus ocellatus.</title>
        <authorList>
            <person name="Maeda T."/>
            <person name="Takahashi S."/>
            <person name="Yoshida T."/>
            <person name="Shimamura S."/>
            <person name="Takaki Y."/>
            <person name="Nagai Y."/>
            <person name="Toyoda A."/>
            <person name="Suzuki Y."/>
            <person name="Arimoto A."/>
            <person name="Ishii H."/>
            <person name="Satoh N."/>
            <person name="Nishiyama T."/>
            <person name="Hasebe M."/>
            <person name="Maruyama T."/>
            <person name="Minagawa J."/>
            <person name="Obokata J."/>
            <person name="Shigenobu S."/>
        </authorList>
    </citation>
    <scope>NUCLEOTIDE SEQUENCE [LARGE SCALE GENOMIC DNA]</scope>
</reference>
<evidence type="ECO:0000313" key="4">
    <source>
        <dbReference type="EMBL" id="GFS07194.1"/>
    </source>
</evidence>
<dbReference type="PROSITE" id="PS50297">
    <property type="entry name" value="ANK_REP_REGION"/>
    <property type="match status" value="2"/>
</dbReference>
<keyword evidence="1" id="KW-0677">Repeat</keyword>
<feature type="repeat" description="ANK" evidence="3">
    <location>
        <begin position="108"/>
        <end position="143"/>
    </location>
</feature>
<keyword evidence="2 3" id="KW-0040">ANK repeat</keyword>
<feature type="repeat" description="ANK" evidence="3">
    <location>
        <begin position="42"/>
        <end position="74"/>
    </location>
</feature>
<dbReference type="PROSITE" id="PS50088">
    <property type="entry name" value="ANK_REPEAT"/>
    <property type="match status" value="3"/>
</dbReference>
<dbReference type="InterPro" id="IPR036770">
    <property type="entry name" value="Ankyrin_rpt-contain_sf"/>
</dbReference>
<dbReference type="PANTHER" id="PTHR24171">
    <property type="entry name" value="ANKYRIN REPEAT DOMAIN-CONTAINING PROTEIN 39-RELATED"/>
    <property type="match status" value="1"/>
</dbReference>
<dbReference type="Pfam" id="PF12796">
    <property type="entry name" value="Ank_2"/>
    <property type="match status" value="1"/>
</dbReference>
<dbReference type="EMBL" id="BMAT01009491">
    <property type="protein sequence ID" value="GFS07194.1"/>
    <property type="molecule type" value="Genomic_DNA"/>
</dbReference>
<gene>
    <name evidence="4" type="ORF">ElyMa_004724500</name>
</gene>
<name>A0AAV4IDG1_9GAST</name>
<accession>A0AAV4IDG1</accession>
<proteinExistence type="predicted"/>
<organism evidence="4 5">
    <name type="scientific">Elysia marginata</name>
    <dbReference type="NCBI Taxonomy" id="1093978"/>
    <lineage>
        <taxon>Eukaryota</taxon>
        <taxon>Metazoa</taxon>
        <taxon>Spiralia</taxon>
        <taxon>Lophotrochozoa</taxon>
        <taxon>Mollusca</taxon>
        <taxon>Gastropoda</taxon>
        <taxon>Heterobranchia</taxon>
        <taxon>Euthyneura</taxon>
        <taxon>Panpulmonata</taxon>
        <taxon>Sacoglossa</taxon>
        <taxon>Placobranchoidea</taxon>
        <taxon>Plakobranchidae</taxon>
        <taxon>Elysia</taxon>
    </lineage>
</organism>
<dbReference type="InterPro" id="IPR002110">
    <property type="entry name" value="Ankyrin_rpt"/>
</dbReference>
<feature type="non-terminal residue" evidence="4">
    <location>
        <position position="1"/>
    </location>
</feature>
<feature type="non-terminal residue" evidence="4">
    <location>
        <position position="158"/>
    </location>
</feature>
<keyword evidence="5" id="KW-1185">Reference proteome</keyword>
<dbReference type="AlphaFoldDB" id="A0AAV4IDG1"/>
<dbReference type="Proteomes" id="UP000762676">
    <property type="component" value="Unassembled WGS sequence"/>
</dbReference>
<dbReference type="SMART" id="SM00248">
    <property type="entry name" value="ANK"/>
    <property type="match status" value="3"/>
</dbReference>
<dbReference type="SUPFAM" id="SSF48403">
    <property type="entry name" value="Ankyrin repeat"/>
    <property type="match status" value="1"/>
</dbReference>
<evidence type="ECO:0000256" key="3">
    <source>
        <dbReference type="PROSITE-ProRule" id="PRU00023"/>
    </source>
</evidence>